<dbReference type="GO" id="GO:0004673">
    <property type="term" value="F:protein histidine kinase activity"/>
    <property type="evidence" value="ECO:0007669"/>
    <property type="project" value="UniProtKB-EC"/>
</dbReference>
<evidence type="ECO:0000313" key="11">
    <source>
        <dbReference type="Proteomes" id="UP000043764"/>
    </source>
</evidence>
<dbReference type="Pfam" id="PF02518">
    <property type="entry name" value="HATPase_c"/>
    <property type="match status" value="1"/>
</dbReference>
<evidence type="ECO:0000256" key="6">
    <source>
        <dbReference type="ARBA" id="ARBA00022777"/>
    </source>
</evidence>
<sequence length="377" mass="41141">MSIHLITIKAETEKDIQRLRFTAMAVTKALDLGTFAQTRAVTALLEAARNAQQHAENGRVRLSLTQENGRVALRAIVTDQGSGIESGAAPSPTDRLVVPGLGLGLKGLGRLADQHVINTGSEGTEVDMLFMSHTRADELAEVAARVTDAIASIRKSDPLAELEEQNRVLIEALNERDLMMREVHHRTGNNLALIGALIRMSRKNAELEETKSVLGDLEQRVQSIIKAHEQLQKSARVDRLQARPFLEDIARNAEAAFSSDALKVDVCVEGEDPEISASMAIDLGLLVGELLTNAFKHAFVGRSEGVVRVYIQEEADEIRLTVKDNGRGLRQEDERPERSGSLGWRMIRSTVGKYAGTLEVDGSDGLSVAFRLPLADS</sequence>
<dbReference type="PANTHER" id="PTHR41523:SF8">
    <property type="entry name" value="ETHYLENE RESPONSE SENSOR PROTEIN"/>
    <property type="match status" value="1"/>
</dbReference>
<reference evidence="11" key="1">
    <citation type="submission" date="2015-05" db="EMBL/GenBank/DDBJ databases">
        <authorList>
            <person name="Rodrigo-Torres Lidia"/>
            <person name="Arahal R.David."/>
        </authorList>
    </citation>
    <scope>NUCLEOTIDE SEQUENCE [LARGE SCALE GENOMIC DNA]</scope>
    <source>
        <strain evidence="11">CECT 7321</strain>
    </source>
</reference>
<dbReference type="InterPro" id="IPR005467">
    <property type="entry name" value="His_kinase_dom"/>
</dbReference>
<evidence type="ECO:0000256" key="1">
    <source>
        <dbReference type="ARBA" id="ARBA00000085"/>
    </source>
</evidence>
<dbReference type="RefSeq" id="WP_082203699.1">
    <property type="nucleotide sequence ID" value="NZ_CVRL01000003.1"/>
</dbReference>
<dbReference type="InterPro" id="IPR011102">
    <property type="entry name" value="Sig_transdc_His_kinase_HWE"/>
</dbReference>
<dbReference type="EC" id="2.7.13.3" evidence="2"/>
<keyword evidence="5" id="KW-0547">Nucleotide-binding</keyword>
<dbReference type="PANTHER" id="PTHR41523">
    <property type="entry name" value="TWO-COMPONENT SYSTEM SENSOR PROTEIN"/>
    <property type="match status" value="1"/>
</dbReference>
<evidence type="ECO:0000256" key="2">
    <source>
        <dbReference type="ARBA" id="ARBA00012438"/>
    </source>
</evidence>
<gene>
    <name evidence="10" type="ORF">NIT7321_00300</name>
</gene>
<dbReference type="EMBL" id="CVRL01000003">
    <property type="protein sequence ID" value="CRL09470.1"/>
    <property type="molecule type" value="Genomic_DNA"/>
</dbReference>
<proteinExistence type="predicted"/>
<dbReference type="Gene3D" id="3.30.565.10">
    <property type="entry name" value="Histidine kinase-like ATPase, C-terminal domain"/>
    <property type="match status" value="2"/>
</dbReference>
<dbReference type="InterPro" id="IPR003594">
    <property type="entry name" value="HATPase_dom"/>
</dbReference>
<comment type="catalytic activity">
    <reaction evidence="1">
        <text>ATP + protein L-histidine = ADP + protein N-phospho-L-histidine.</text>
        <dbReference type="EC" id="2.7.13.3"/>
    </reaction>
</comment>
<dbReference type="InterPro" id="IPR036890">
    <property type="entry name" value="HATPase_C_sf"/>
</dbReference>
<evidence type="ECO:0000313" key="10">
    <source>
        <dbReference type="EMBL" id="CRL09470.1"/>
    </source>
</evidence>
<protein>
    <recommendedName>
        <fullName evidence="2">histidine kinase</fullName>
        <ecNumber evidence="2">2.7.13.3</ecNumber>
    </recommendedName>
</protein>
<feature type="coiled-coil region" evidence="8">
    <location>
        <begin position="162"/>
        <end position="234"/>
    </location>
</feature>
<keyword evidence="6 10" id="KW-0418">Kinase</keyword>
<dbReference type="AlphaFoldDB" id="A0A0H5DD77"/>
<evidence type="ECO:0000256" key="4">
    <source>
        <dbReference type="ARBA" id="ARBA00022679"/>
    </source>
</evidence>
<dbReference type="InterPro" id="IPR011495">
    <property type="entry name" value="Sig_transdc_His_kin_sub2_dim/P"/>
</dbReference>
<dbReference type="Pfam" id="PF13581">
    <property type="entry name" value="HATPase_c_2"/>
    <property type="match status" value="1"/>
</dbReference>
<dbReference type="GO" id="GO:0005524">
    <property type="term" value="F:ATP binding"/>
    <property type="evidence" value="ECO:0007669"/>
    <property type="project" value="UniProtKB-KW"/>
</dbReference>
<keyword evidence="3" id="KW-0597">Phosphoprotein</keyword>
<keyword evidence="7" id="KW-0067">ATP-binding</keyword>
<keyword evidence="4 10" id="KW-0808">Transferase</keyword>
<dbReference type="SMART" id="SM00387">
    <property type="entry name" value="HATPase_c"/>
    <property type="match status" value="2"/>
</dbReference>
<evidence type="ECO:0000256" key="5">
    <source>
        <dbReference type="ARBA" id="ARBA00022741"/>
    </source>
</evidence>
<dbReference type="Proteomes" id="UP000043764">
    <property type="component" value="Unassembled WGS sequence"/>
</dbReference>
<evidence type="ECO:0000256" key="3">
    <source>
        <dbReference type="ARBA" id="ARBA00022553"/>
    </source>
</evidence>
<evidence type="ECO:0000256" key="7">
    <source>
        <dbReference type="ARBA" id="ARBA00022840"/>
    </source>
</evidence>
<accession>A0A0H5DD77</accession>
<dbReference type="SMART" id="SM00911">
    <property type="entry name" value="HWE_HK"/>
    <property type="match status" value="1"/>
</dbReference>
<name>A0A0H5DD77_9RHOB</name>
<keyword evidence="8" id="KW-0175">Coiled coil</keyword>
<organism evidence="10 11">
    <name type="scientific">Phaeobacter italicus</name>
    <dbReference type="NCBI Taxonomy" id="481446"/>
    <lineage>
        <taxon>Bacteria</taxon>
        <taxon>Pseudomonadati</taxon>
        <taxon>Pseudomonadota</taxon>
        <taxon>Alphaproteobacteria</taxon>
        <taxon>Rhodobacterales</taxon>
        <taxon>Roseobacteraceae</taxon>
        <taxon>Phaeobacter</taxon>
    </lineage>
</organism>
<feature type="domain" description="Histidine kinase" evidence="9">
    <location>
        <begin position="182"/>
        <end position="376"/>
    </location>
</feature>
<evidence type="ECO:0000259" key="9">
    <source>
        <dbReference type="PROSITE" id="PS50109"/>
    </source>
</evidence>
<evidence type="ECO:0000256" key="8">
    <source>
        <dbReference type="SAM" id="Coils"/>
    </source>
</evidence>
<dbReference type="PROSITE" id="PS50109">
    <property type="entry name" value="HIS_KIN"/>
    <property type="match status" value="1"/>
</dbReference>
<dbReference type="Pfam" id="PF07568">
    <property type="entry name" value="HisKA_2"/>
    <property type="match status" value="1"/>
</dbReference>
<keyword evidence="11" id="KW-1185">Reference proteome</keyword>
<dbReference type="SUPFAM" id="SSF55874">
    <property type="entry name" value="ATPase domain of HSP90 chaperone/DNA topoisomerase II/histidine kinase"/>
    <property type="match status" value="2"/>
</dbReference>
<dbReference type="STRING" id="481446.NIT7645_03611"/>